<dbReference type="InterPro" id="IPR005119">
    <property type="entry name" value="LysR_subst-bd"/>
</dbReference>
<dbReference type="AlphaFoldDB" id="A0A1D7U2C3"/>
<dbReference type="GO" id="GO:0006813">
    <property type="term" value="P:potassium ion transport"/>
    <property type="evidence" value="ECO:0007669"/>
    <property type="project" value="InterPro"/>
</dbReference>
<dbReference type="InterPro" id="IPR036390">
    <property type="entry name" value="WH_DNA-bd_sf"/>
</dbReference>
<dbReference type="PANTHER" id="PTHR30427">
    <property type="entry name" value="TRANSCRIPTIONAL ACTIVATOR PROTEIN LYSR"/>
    <property type="match status" value="1"/>
</dbReference>
<dbReference type="GO" id="GO:0010628">
    <property type="term" value="P:positive regulation of gene expression"/>
    <property type="evidence" value="ECO:0007669"/>
    <property type="project" value="TreeGrafter"/>
</dbReference>
<dbReference type="InterPro" id="IPR006037">
    <property type="entry name" value="RCK_C"/>
</dbReference>
<dbReference type="PROSITE" id="PS50931">
    <property type="entry name" value="HTH_LYSR"/>
    <property type="match status" value="1"/>
</dbReference>
<evidence type="ECO:0000256" key="3">
    <source>
        <dbReference type="ARBA" id="ARBA00023125"/>
    </source>
</evidence>
<dbReference type="PROSITE" id="PS51202">
    <property type="entry name" value="RCK_C"/>
    <property type="match status" value="1"/>
</dbReference>
<dbReference type="SUPFAM" id="SSF46785">
    <property type="entry name" value="Winged helix' DNA-binding domain"/>
    <property type="match status" value="1"/>
</dbReference>
<protein>
    <recommendedName>
        <fullName evidence="9">HTH lysR-type domain-containing protein</fullName>
    </recommendedName>
</protein>
<dbReference type="InterPro" id="IPR000847">
    <property type="entry name" value="LysR_HTH_N"/>
</dbReference>
<evidence type="ECO:0008006" key="9">
    <source>
        <dbReference type="Google" id="ProtNLM"/>
    </source>
</evidence>
<dbReference type="Gene3D" id="3.40.190.290">
    <property type="match status" value="1"/>
</dbReference>
<comment type="similarity">
    <text evidence="1">Belongs to the LysR transcriptional regulatory family.</text>
</comment>
<evidence type="ECO:0000256" key="1">
    <source>
        <dbReference type="ARBA" id="ARBA00009437"/>
    </source>
</evidence>
<dbReference type="STRING" id="1526658.BHK69_14615"/>
<evidence type="ECO:0000259" key="5">
    <source>
        <dbReference type="PROSITE" id="PS50931"/>
    </source>
</evidence>
<evidence type="ECO:0000313" key="7">
    <source>
        <dbReference type="EMBL" id="AOO81525.1"/>
    </source>
</evidence>
<dbReference type="Pfam" id="PF00126">
    <property type="entry name" value="HTH_1"/>
    <property type="match status" value="1"/>
</dbReference>
<feature type="domain" description="HTH lysR-type" evidence="5">
    <location>
        <begin position="1"/>
        <end position="47"/>
    </location>
</feature>
<dbReference type="KEGG" id="bvv:BHK69_14615"/>
<sequence>MIEKGSVTAAAVALNVSQPAVSRTLQQIEERIGIVLFRREKQRLYPTRETELLYADVVQAVSAIETVARRARDLREGRTGALRIATIAAFANSILPYAISRLRSRKPGVEFVVEILTARDVAQRVASFKSELGLLIDAAAVSGILLEDLCTSRFGCVLPSGHALAQKPYLTIDDLSPQPIICLDRMLPLGALAHRIFERADLQLRPAVEVSQSNIACVLVEAGAGIALIDKLGVLGRSGADKLAFVPFFPTETIVGRLALPVGAAQSASSLEFCAALREVVAELAAIDSGFSTPALLA</sequence>
<dbReference type="Pfam" id="PF03466">
    <property type="entry name" value="LysR_substrate"/>
    <property type="match status" value="1"/>
</dbReference>
<dbReference type="PANTHER" id="PTHR30427:SF1">
    <property type="entry name" value="TRANSCRIPTIONAL ACTIVATOR PROTEIN LYSR"/>
    <property type="match status" value="1"/>
</dbReference>
<dbReference type="GO" id="GO:0003700">
    <property type="term" value="F:DNA-binding transcription factor activity"/>
    <property type="evidence" value="ECO:0007669"/>
    <property type="project" value="InterPro"/>
</dbReference>
<proteinExistence type="inferred from homology"/>
<evidence type="ECO:0000313" key="8">
    <source>
        <dbReference type="Proteomes" id="UP000094969"/>
    </source>
</evidence>
<feature type="domain" description="RCK C-terminal" evidence="6">
    <location>
        <begin position="1"/>
        <end position="77"/>
    </location>
</feature>
<dbReference type="Gene3D" id="1.10.10.10">
    <property type="entry name" value="Winged helix-like DNA-binding domain superfamily/Winged helix DNA-binding domain"/>
    <property type="match status" value="1"/>
</dbReference>
<dbReference type="GO" id="GO:0008324">
    <property type="term" value="F:monoatomic cation transmembrane transporter activity"/>
    <property type="evidence" value="ECO:0007669"/>
    <property type="project" value="InterPro"/>
</dbReference>
<keyword evidence="3" id="KW-0238">DNA-binding</keyword>
<dbReference type="PRINTS" id="PR00039">
    <property type="entry name" value="HTHLYSR"/>
</dbReference>
<dbReference type="EMBL" id="CP017147">
    <property type="protein sequence ID" value="AOO81525.1"/>
    <property type="molecule type" value="Genomic_DNA"/>
</dbReference>
<dbReference type="Proteomes" id="UP000094969">
    <property type="component" value="Chromosome"/>
</dbReference>
<dbReference type="GO" id="GO:0043565">
    <property type="term" value="F:sequence-specific DNA binding"/>
    <property type="evidence" value="ECO:0007669"/>
    <property type="project" value="TreeGrafter"/>
</dbReference>
<accession>A0A1D7U2C3</accession>
<evidence type="ECO:0000256" key="4">
    <source>
        <dbReference type="ARBA" id="ARBA00023163"/>
    </source>
</evidence>
<dbReference type="SUPFAM" id="SSF53850">
    <property type="entry name" value="Periplasmic binding protein-like II"/>
    <property type="match status" value="1"/>
</dbReference>
<name>A0A1D7U2C3_9HYPH</name>
<keyword evidence="8" id="KW-1185">Reference proteome</keyword>
<organism evidence="7 8">
    <name type="scientific">Bosea vaviloviae</name>
    <dbReference type="NCBI Taxonomy" id="1526658"/>
    <lineage>
        <taxon>Bacteria</taxon>
        <taxon>Pseudomonadati</taxon>
        <taxon>Pseudomonadota</taxon>
        <taxon>Alphaproteobacteria</taxon>
        <taxon>Hyphomicrobiales</taxon>
        <taxon>Boseaceae</taxon>
        <taxon>Bosea</taxon>
    </lineage>
</organism>
<keyword evidence="2" id="KW-0805">Transcription regulation</keyword>
<evidence type="ECO:0000259" key="6">
    <source>
        <dbReference type="PROSITE" id="PS51202"/>
    </source>
</evidence>
<evidence type="ECO:0000256" key="2">
    <source>
        <dbReference type="ARBA" id="ARBA00023015"/>
    </source>
</evidence>
<reference evidence="7 8" key="1">
    <citation type="journal article" date="2015" name="Antonie Van Leeuwenhoek">
        <title>Bosea vaviloviae sp. nov., a new species of slow-growing rhizobia isolated from nodules of the relict species Vavilovia formosa (Stev.) Fed.</title>
        <authorList>
            <person name="Safronova V.I."/>
            <person name="Kuznetsova I.G."/>
            <person name="Sazanova A.L."/>
            <person name="Kimeklis A.K."/>
            <person name="Belimov A.A."/>
            <person name="Andronov E.E."/>
            <person name="Pinaev A.G."/>
            <person name="Chizhevskaya E.P."/>
            <person name="Pukhaev A.R."/>
            <person name="Popov K.P."/>
            <person name="Willems A."/>
            <person name="Tikhonovich I.A."/>
        </authorList>
    </citation>
    <scope>NUCLEOTIDE SEQUENCE [LARGE SCALE GENOMIC DNA]</scope>
    <source>
        <strain evidence="7 8">Vaf18</strain>
    </source>
</reference>
<keyword evidence="4" id="KW-0804">Transcription</keyword>
<gene>
    <name evidence="7" type="ORF">BHK69_14615</name>
</gene>
<dbReference type="InterPro" id="IPR036388">
    <property type="entry name" value="WH-like_DNA-bd_sf"/>
</dbReference>